<dbReference type="EMBL" id="BRXW01000598">
    <property type="protein sequence ID" value="GMH68734.1"/>
    <property type="molecule type" value="Genomic_DNA"/>
</dbReference>
<keyword evidence="1" id="KW-1133">Transmembrane helix</keyword>
<dbReference type="AlphaFoldDB" id="A0A9W7E5A1"/>
<keyword evidence="1" id="KW-0812">Transmembrane</keyword>
<reference evidence="3" key="1">
    <citation type="journal article" date="2023" name="Commun. Biol.">
        <title>Genome analysis of Parmales, the sister group of diatoms, reveals the evolutionary specialization of diatoms from phago-mixotrophs to photoautotrophs.</title>
        <authorList>
            <person name="Ban H."/>
            <person name="Sato S."/>
            <person name="Yoshikawa S."/>
            <person name="Yamada K."/>
            <person name="Nakamura Y."/>
            <person name="Ichinomiya M."/>
            <person name="Sato N."/>
            <person name="Blanc-Mathieu R."/>
            <person name="Endo H."/>
            <person name="Kuwata A."/>
            <person name="Ogata H."/>
        </authorList>
    </citation>
    <scope>NUCLEOTIDE SEQUENCE [LARGE SCALE GENOMIC DNA]</scope>
    <source>
        <strain evidence="3">NIES 3700</strain>
    </source>
</reference>
<accession>A0A9W7E5A1</accession>
<gene>
    <name evidence="2" type="ORF">TrLO_g1805</name>
</gene>
<organism evidence="2 3">
    <name type="scientific">Triparma laevis f. longispina</name>
    <dbReference type="NCBI Taxonomy" id="1714387"/>
    <lineage>
        <taxon>Eukaryota</taxon>
        <taxon>Sar</taxon>
        <taxon>Stramenopiles</taxon>
        <taxon>Ochrophyta</taxon>
        <taxon>Bolidophyceae</taxon>
        <taxon>Parmales</taxon>
        <taxon>Triparmaceae</taxon>
        <taxon>Triparma</taxon>
    </lineage>
</organism>
<evidence type="ECO:0000256" key="1">
    <source>
        <dbReference type="SAM" id="Phobius"/>
    </source>
</evidence>
<keyword evidence="3" id="KW-1185">Reference proteome</keyword>
<evidence type="ECO:0000313" key="3">
    <source>
        <dbReference type="Proteomes" id="UP001165122"/>
    </source>
</evidence>
<feature type="transmembrane region" description="Helical" evidence="1">
    <location>
        <begin position="166"/>
        <end position="192"/>
    </location>
</feature>
<dbReference type="Proteomes" id="UP001165122">
    <property type="component" value="Unassembled WGS sequence"/>
</dbReference>
<sequence>MAQNEEVSWVKCARSRDWDQMKQFMVDRVEGKVGGGGLVGKGGGGDGVTGERWNVLSYALRKGAAKEVVMLMLDLVRGEGEGEGGEGKIRCMLGDRDIYKFTALHHTAGFCSNVRILKKLIGLFPEALLMTTISGSTPLALVMNYGKDKRFYKERVDLLSELTYRVSRLIISFVGIEGGVGAGCGVDFGGLMRVKKLRGRVRPKKTTKN</sequence>
<dbReference type="OrthoDB" id="10498094at2759"/>
<keyword evidence="1" id="KW-0472">Membrane</keyword>
<protein>
    <submittedName>
        <fullName evidence="2">Uncharacterized protein</fullName>
    </submittedName>
</protein>
<proteinExistence type="predicted"/>
<evidence type="ECO:0000313" key="2">
    <source>
        <dbReference type="EMBL" id="GMH68734.1"/>
    </source>
</evidence>
<name>A0A9W7E5A1_9STRA</name>
<feature type="transmembrane region" description="Helical" evidence="1">
    <location>
        <begin position="127"/>
        <end position="146"/>
    </location>
</feature>
<comment type="caution">
    <text evidence="2">The sequence shown here is derived from an EMBL/GenBank/DDBJ whole genome shotgun (WGS) entry which is preliminary data.</text>
</comment>